<keyword evidence="3" id="KW-0342">GTP-binding</keyword>
<feature type="compositionally biased region" description="Basic and acidic residues" evidence="5">
    <location>
        <begin position="626"/>
        <end position="652"/>
    </location>
</feature>
<dbReference type="GO" id="GO:0005525">
    <property type="term" value="F:GTP binding"/>
    <property type="evidence" value="ECO:0007669"/>
    <property type="project" value="UniProtKB-KW"/>
</dbReference>
<reference evidence="7" key="3">
    <citation type="submission" date="2025-09" db="UniProtKB">
        <authorList>
            <consortium name="Ensembl"/>
        </authorList>
    </citation>
    <scope>IDENTIFICATION</scope>
</reference>
<keyword evidence="4" id="KW-0175">Coiled coil</keyword>
<sequence length="742" mass="85925">GWRVAVVDAPDLSSTNVSGHWRRRAIDQCVNLSAPGPHAFLLVLPLGGGAGEAWGSLERGLEMFGEEKAESHAMILFTRGEELKGKTPEEFVQQGGRDLRRLVQKCGHRWHVLRAGKTANRVQVTGLLEKIEEMLQESQGSFYSNLRYWEVEESIRARQRQIMKERYERDLNRKQVELKGKYQREYEEWKGDSSHDDWTKNMLSSNTILGGSVFESEYSITSECQKREGMVAGRRVAVVEVPDLFHAALTRDKTLAEKCLALCSPGPHAFLLVVRVGKLTTEEEDALEVIRNVFGEAALKHTMILFSHGDELKGQHVEESGDDLKKLLEKCSNRHHVLNNKNVSDRLQVTQLLEKIDRMVEENAGWYYTKNIYQETEGAIRLKEQQYKEKYKEMLEEKEEVLRKLQKKAKEMEGLRVMLMGMAGAGKTAAANTILGRAETSSEAGRSQVAQGCVKRIGTMAGRRIVLIDSPDLLGSETWPKETGSEIRMCMLQPNLLPNVFLLVLQIGDFRAGEEEALQIMKDVFGETFRNYTLILFTHGDRLGGETIEQYLREQPPGLQKLLHQCGRRYHVFNNEDMGNRRQVEELLGKIDEMWRKSSWHGQDSEERLADKAQETAVEGQMGEITQKHEQEMEELRQRYEREKERETEPLRETISQEQSRLEQELRVKYEEEIGRRETELREEQRRGAERHQEEQAQRERELTEGILKEMLEWKQKYEELQREMEEMKKRSTEGQNRMEEE</sequence>
<accession>W5NL90</accession>
<reference evidence="8" key="1">
    <citation type="submission" date="2011-12" db="EMBL/GenBank/DDBJ databases">
        <title>The Draft Genome of Lepisosteus oculatus.</title>
        <authorList>
            <consortium name="The Broad Institute Genome Assembly &amp; Analysis Group"/>
            <consortium name="Computational R&amp;D Group"/>
            <consortium name="and Sequencing Platform"/>
            <person name="Di Palma F."/>
            <person name="Alfoldi J."/>
            <person name="Johnson J."/>
            <person name="Berlin A."/>
            <person name="Gnerre S."/>
            <person name="Jaffe D."/>
            <person name="MacCallum I."/>
            <person name="Young S."/>
            <person name="Walker B.J."/>
            <person name="Lander E.S."/>
            <person name="Lindblad-Toh K."/>
        </authorList>
    </citation>
    <scope>NUCLEOTIDE SEQUENCE [LARGE SCALE GENOMIC DNA]</scope>
</reference>
<dbReference type="FunFam" id="3.40.50.300:FF:003244">
    <property type="entry name" value="Si:dkey-120c6.5"/>
    <property type="match status" value="2"/>
</dbReference>
<dbReference type="InterPro" id="IPR027417">
    <property type="entry name" value="P-loop_NTPase"/>
</dbReference>
<dbReference type="SUPFAM" id="SSF52540">
    <property type="entry name" value="P-loop containing nucleoside triphosphate hydrolases"/>
    <property type="match status" value="2"/>
</dbReference>
<dbReference type="Gene3D" id="3.40.50.300">
    <property type="entry name" value="P-loop containing nucleotide triphosphate hydrolases"/>
    <property type="match status" value="3"/>
</dbReference>
<dbReference type="InterPro" id="IPR006703">
    <property type="entry name" value="G_AIG1"/>
</dbReference>
<dbReference type="Pfam" id="PF04548">
    <property type="entry name" value="AIG1"/>
    <property type="match status" value="3"/>
</dbReference>
<dbReference type="GO" id="GO:0003924">
    <property type="term" value="F:GTPase activity"/>
    <property type="evidence" value="ECO:0000318"/>
    <property type="project" value="GO_Central"/>
</dbReference>
<comment type="similarity">
    <text evidence="1">Belongs to the TRAFAC class TrmE-Era-EngA-EngB-Septin-like GTPase superfamily. AIG1/Toc34/Toc159-like paraseptin GTPase family. IAN subfamily.</text>
</comment>
<evidence type="ECO:0000256" key="3">
    <source>
        <dbReference type="ARBA" id="ARBA00023134"/>
    </source>
</evidence>
<reference evidence="7" key="2">
    <citation type="submission" date="2025-08" db="UniProtKB">
        <authorList>
            <consortium name="Ensembl"/>
        </authorList>
    </citation>
    <scope>IDENTIFICATION</scope>
</reference>
<feature type="coiled-coil region" evidence="4">
    <location>
        <begin position="380"/>
        <end position="415"/>
    </location>
</feature>
<organism evidence="7 8">
    <name type="scientific">Lepisosteus oculatus</name>
    <name type="common">Spotted gar</name>
    <dbReference type="NCBI Taxonomy" id="7918"/>
    <lineage>
        <taxon>Eukaryota</taxon>
        <taxon>Metazoa</taxon>
        <taxon>Chordata</taxon>
        <taxon>Craniata</taxon>
        <taxon>Vertebrata</taxon>
        <taxon>Euteleostomi</taxon>
        <taxon>Actinopterygii</taxon>
        <taxon>Neopterygii</taxon>
        <taxon>Holostei</taxon>
        <taxon>Semionotiformes</taxon>
        <taxon>Lepisosteidae</taxon>
        <taxon>Lepisosteus</taxon>
    </lineage>
</organism>
<dbReference type="Ensembl" id="ENSLOCT00000021436.1">
    <property type="protein sequence ID" value="ENSLOCP00000021399.1"/>
    <property type="gene ID" value="ENSLOCG00000017294.1"/>
</dbReference>
<feature type="region of interest" description="Disordered" evidence="5">
    <location>
        <begin position="626"/>
        <end position="660"/>
    </location>
</feature>
<evidence type="ECO:0000256" key="1">
    <source>
        <dbReference type="ARBA" id="ARBA00008535"/>
    </source>
</evidence>
<dbReference type="Bgee" id="ENSLOCG00000017294">
    <property type="expression patterns" value="Expressed in mesonephros and 7 other cell types or tissues"/>
</dbReference>
<dbReference type="Proteomes" id="UP000018468">
    <property type="component" value="Unassembled WGS sequence"/>
</dbReference>
<dbReference type="PANTHER" id="PTHR10903">
    <property type="entry name" value="GTPASE, IMAP FAMILY MEMBER-RELATED"/>
    <property type="match status" value="1"/>
</dbReference>
<keyword evidence="2" id="KW-0547">Nucleotide-binding</keyword>
<dbReference type="InParanoid" id="W5NL90"/>
<feature type="domain" description="AIG1-type G" evidence="6">
    <location>
        <begin position="1"/>
        <end position="152"/>
    </location>
</feature>
<keyword evidence="8" id="KW-1185">Reference proteome</keyword>
<dbReference type="PANTHER" id="PTHR10903:SF167">
    <property type="entry name" value="GTPASE IMAP FAMILY MEMBER 6-RELATED"/>
    <property type="match status" value="1"/>
</dbReference>
<feature type="domain" description="AIG1-type G" evidence="6">
    <location>
        <begin position="412"/>
        <end position="614"/>
    </location>
</feature>
<evidence type="ECO:0000256" key="5">
    <source>
        <dbReference type="SAM" id="MobiDB-lite"/>
    </source>
</evidence>
<protein>
    <recommendedName>
        <fullName evidence="6">AIG1-type G domain-containing protein</fullName>
    </recommendedName>
</protein>
<evidence type="ECO:0000313" key="7">
    <source>
        <dbReference type="Ensembl" id="ENSLOCP00000021399.1"/>
    </source>
</evidence>
<dbReference type="HOGENOM" id="CLU_010468_5_1_1"/>
<evidence type="ECO:0000256" key="4">
    <source>
        <dbReference type="SAM" id="Coils"/>
    </source>
</evidence>
<evidence type="ECO:0000259" key="6">
    <source>
        <dbReference type="PROSITE" id="PS51720"/>
    </source>
</evidence>
<dbReference type="InterPro" id="IPR045058">
    <property type="entry name" value="GIMA/IAN/Toc"/>
</dbReference>
<proteinExistence type="inferred from homology"/>
<name>W5NL90_LEPOC</name>
<feature type="domain" description="AIG1-type G" evidence="6">
    <location>
        <begin position="186"/>
        <end position="377"/>
    </location>
</feature>
<dbReference type="PROSITE" id="PS51720">
    <property type="entry name" value="G_AIG1"/>
    <property type="match status" value="3"/>
</dbReference>
<evidence type="ECO:0000256" key="2">
    <source>
        <dbReference type="ARBA" id="ARBA00022741"/>
    </source>
</evidence>
<dbReference type="AlphaFoldDB" id="W5NL90"/>
<dbReference type="FunFam" id="3.40.50.300:FF:001809">
    <property type="entry name" value="Si:ch1073-365p7.2"/>
    <property type="match status" value="1"/>
</dbReference>
<dbReference type="GeneTree" id="ENSGT01140000282522"/>
<evidence type="ECO:0000313" key="8">
    <source>
        <dbReference type="Proteomes" id="UP000018468"/>
    </source>
</evidence>
<feature type="region of interest" description="Disordered" evidence="5">
    <location>
        <begin position="674"/>
        <end position="704"/>
    </location>
</feature>